<protein>
    <recommendedName>
        <fullName evidence="7">Fibrillarin-like rRNA/tRNA 2'-O-methyltransferase</fullName>
        <ecNumber evidence="7">2.1.1.-</ecNumber>
    </recommendedName>
</protein>
<dbReference type="SMART" id="SM01206">
    <property type="entry name" value="Fibrillarin"/>
    <property type="match status" value="1"/>
</dbReference>
<evidence type="ECO:0000256" key="7">
    <source>
        <dbReference type="HAMAP-Rule" id="MF_00351"/>
    </source>
</evidence>
<dbReference type="PANTHER" id="PTHR10335">
    <property type="entry name" value="RRNA 2-O-METHYLTRANSFERASE FIBRILLARIN"/>
    <property type="match status" value="1"/>
</dbReference>
<dbReference type="PANTHER" id="PTHR10335:SF17">
    <property type="entry name" value="FIBRILLARIN"/>
    <property type="match status" value="1"/>
</dbReference>
<comment type="similarity">
    <text evidence="1 7">Belongs to the methyltransferase superfamily. Fibrillarin family.</text>
</comment>
<keyword evidence="6 7" id="KW-0694">RNA-binding</keyword>
<gene>
    <name evidence="7" type="primary">flpA</name>
    <name evidence="8" type="ORF">NEF87_002251</name>
</gene>
<organism evidence="8 9">
    <name type="scientific">Candidatus Lokiarchaeum ossiferum</name>
    <dbReference type="NCBI Taxonomy" id="2951803"/>
    <lineage>
        <taxon>Archaea</taxon>
        <taxon>Promethearchaeati</taxon>
        <taxon>Promethearchaeota</taxon>
        <taxon>Promethearchaeia</taxon>
        <taxon>Promethearchaeales</taxon>
        <taxon>Promethearchaeaceae</taxon>
        <taxon>Candidatus Lokiarchaeum</taxon>
    </lineage>
</organism>
<feature type="binding site" evidence="7">
    <location>
        <begin position="86"/>
        <end position="87"/>
    </location>
    <ligand>
        <name>S-adenosyl-L-methionine</name>
        <dbReference type="ChEBI" id="CHEBI:59789"/>
    </ligand>
</feature>
<keyword evidence="5 7" id="KW-0819">tRNA processing</keyword>
<keyword evidence="9" id="KW-1185">Reference proteome</keyword>
<evidence type="ECO:0000313" key="9">
    <source>
        <dbReference type="Proteomes" id="UP001208689"/>
    </source>
</evidence>
<comment type="function">
    <text evidence="7">Involved in pre-rRNA and tRNA processing. Utilizes the methyl donor S-adenosyl-L-methionine to catalyze the site-specific 2'-hydroxyl methylation of ribose moieties in rRNA and tRNA. Site specificity is provided by a guide RNA that base pairs with the substrate. Methylation occurs at a characteristic distance from the sequence involved in base pairing with the guide RNA.</text>
</comment>
<dbReference type="Gene3D" id="3.40.50.150">
    <property type="entry name" value="Vaccinia Virus protein VP39"/>
    <property type="match status" value="1"/>
</dbReference>
<keyword evidence="3 7" id="KW-0489">Methyltransferase</keyword>
<sequence>MARFKKHPKFEGIYTSGFKERQRIYTVNFDRNRVVYGEKLFDDGNTQYREWNPYRSKLCSAIKNNARKTNIGKTTNLLYLGASSGTTVSHCSDIITHGSIYAVEFSPRSLRELVQNCTDRKNVIPILGDANKPSEYSMFISGSVDVIFQDVAQPNQTEILIKNVKQFLKPRQGMFIYAIKARSIDTTADPKEIFDKQIKMLEKNGLQVTDNVNISSFQTDHVVLFGRLVE</sequence>
<proteinExistence type="inferred from homology"/>
<dbReference type="Proteomes" id="UP001208689">
    <property type="component" value="Chromosome"/>
</dbReference>
<dbReference type="EC" id="2.1.1.-" evidence="7"/>
<dbReference type="InterPro" id="IPR029063">
    <property type="entry name" value="SAM-dependent_MTases_sf"/>
</dbReference>
<evidence type="ECO:0000256" key="3">
    <source>
        <dbReference type="ARBA" id="ARBA00022603"/>
    </source>
</evidence>
<evidence type="ECO:0000256" key="2">
    <source>
        <dbReference type="ARBA" id="ARBA00022552"/>
    </source>
</evidence>
<keyword evidence="4 7" id="KW-0808">Transferase</keyword>
<dbReference type="GO" id="GO:0008168">
    <property type="term" value="F:methyltransferase activity"/>
    <property type="evidence" value="ECO:0007669"/>
    <property type="project" value="UniProtKB-KW"/>
</dbReference>
<feature type="binding site" evidence="7">
    <location>
        <begin position="129"/>
        <end position="130"/>
    </location>
    <ligand>
        <name>S-adenosyl-L-methionine</name>
        <dbReference type="ChEBI" id="CHEBI:59789"/>
    </ligand>
</feature>
<evidence type="ECO:0000256" key="5">
    <source>
        <dbReference type="ARBA" id="ARBA00022694"/>
    </source>
</evidence>
<comment type="subunit">
    <text evidence="7">Interacts with nop5. Component of box C/D small ribonucleoprotein (sRNP) particles that contain rpl7ae, FlpA and nop5, plus a guide RNA.</text>
</comment>
<accession>A0ABY6HRB8</accession>
<dbReference type="SUPFAM" id="SSF53335">
    <property type="entry name" value="S-adenosyl-L-methionine-dependent methyltransferases"/>
    <property type="match status" value="1"/>
</dbReference>
<dbReference type="HAMAP" id="MF_00351">
    <property type="entry name" value="RNA_methyltransf_FlpA"/>
    <property type="match status" value="1"/>
</dbReference>
<dbReference type="PIRSF" id="PIRSF006540">
    <property type="entry name" value="Nop17p"/>
    <property type="match status" value="1"/>
</dbReference>
<evidence type="ECO:0000256" key="6">
    <source>
        <dbReference type="ARBA" id="ARBA00022884"/>
    </source>
</evidence>
<dbReference type="PRINTS" id="PR00052">
    <property type="entry name" value="FIBRILLARIN"/>
</dbReference>
<dbReference type="GO" id="GO:0032259">
    <property type="term" value="P:methylation"/>
    <property type="evidence" value="ECO:0007669"/>
    <property type="project" value="UniProtKB-KW"/>
</dbReference>
<feature type="binding site" evidence="7">
    <location>
        <begin position="104"/>
        <end position="105"/>
    </location>
    <ligand>
        <name>S-adenosyl-L-methionine</name>
        <dbReference type="ChEBI" id="CHEBI:59789"/>
    </ligand>
</feature>
<keyword evidence="2 7" id="KW-0698">rRNA processing</keyword>
<dbReference type="NCBIfam" id="NF003276">
    <property type="entry name" value="PRK04266.1-2"/>
    <property type="match status" value="1"/>
</dbReference>
<feature type="binding site" evidence="7">
    <location>
        <begin position="150"/>
        <end position="153"/>
    </location>
    <ligand>
        <name>S-adenosyl-L-methionine</name>
        <dbReference type="ChEBI" id="CHEBI:59789"/>
    </ligand>
</feature>
<dbReference type="Gene3D" id="3.30.200.20">
    <property type="entry name" value="Phosphorylase Kinase, domain 1"/>
    <property type="match status" value="1"/>
</dbReference>
<dbReference type="Pfam" id="PF01269">
    <property type="entry name" value="Fibrillarin"/>
    <property type="match status" value="1"/>
</dbReference>
<dbReference type="EMBL" id="CP104013">
    <property type="protein sequence ID" value="UYP45966.1"/>
    <property type="molecule type" value="Genomic_DNA"/>
</dbReference>
<dbReference type="InterPro" id="IPR000692">
    <property type="entry name" value="Fibrillarin"/>
</dbReference>
<evidence type="ECO:0000313" key="8">
    <source>
        <dbReference type="EMBL" id="UYP45966.1"/>
    </source>
</evidence>
<evidence type="ECO:0000256" key="1">
    <source>
        <dbReference type="ARBA" id="ARBA00010632"/>
    </source>
</evidence>
<name>A0ABY6HRB8_9ARCH</name>
<reference evidence="8" key="1">
    <citation type="submission" date="2022-09" db="EMBL/GenBank/DDBJ databases">
        <title>Actin cytoskeleton and complex cell architecture in an #Asgard archaeon.</title>
        <authorList>
            <person name="Ponce Toledo R.I."/>
            <person name="Schleper C."/>
            <person name="Rodrigues Oliveira T."/>
            <person name="Wollweber F."/>
            <person name="Xu J."/>
            <person name="Rittmann S."/>
            <person name="Klingl A."/>
            <person name="Pilhofer M."/>
        </authorList>
    </citation>
    <scope>NUCLEOTIDE SEQUENCE</scope>
    <source>
        <strain evidence="8">B-35</strain>
    </source>
</reference>
<evidence type="ECO:0000256" key="4">
    <source>
        <dbReference type="ARBA" id="ARBA00022679"/>
    </source>
</evidence>